<dbReference type="EMBL" id="JACXSS010000001">
    <property type="protein sequence ID" value="MBD9358669.1"/>
    <property type="molecule type" value="Genomic_DNA"/>
</dbReference>
<evidence type="ECO:0000313" key="1">
    <source>
        <dbReference type="EMBL" id="MBD9358669.1"/>
    </source>
</evidence>
<accession>A0ABR9D6D0</accession>
<dbReference type="Proteomes" id="UP000652176">
    <property type="component" value="Unassembled WGS sequence"/>
</dbReference>
<reference evidence="1 2" key="1">
    <citation type="submission" date="2020-09" db="EMBL/GenBank/DDBJ databases">
        <title>Methylomonas albis sp. nov. and Methylomonas fluvii sp. nov.: Two cold-adapted methanotrophs from the River Elbe and an amended description of Methylovulum psychrotolerans strain Eb1.</title>
        <authorList>
            <person name="Bussmann I.K."/>
            <person name="Klings K.-W."/>
            <person name="Warnstedt J."/>
            <person name="Hoppert M."/>
            <person name="Saborowski A."/>
            <person name="Horn F."/>
            <person name="Liebner S."/>
        </authorList>
    </citation>
    <scope>NUCLEOTIDE SEQUENCE [LARGE SCALE GENOMIC DNA]</scope>
    <source>
        <strain evidence="1 2">EbA</strain>
    </source>
</reference>
<dbReference type="RefSeq" id="WP_192376887.1">
    <property type="nucleotide sequence ID" value="NZ_CAJHIV010000001.1"/>
</dbReference>
<evidence type="ECO:0000313" key="2">
    <source>
        <dbReference type="Proteomes" id="UP000652176"/>
    </source>
</evidence>
<comment type="caution">
    <text evidence="1">The sequence shown here is derived from an EMBL/GenBank/DDBJ whole genome shotgun (WGS) entry which is preliminary data.</text>
</comment>
<organism evidence="1 2">
    <name type="scientific">Methylomonas albis</name>
    <dbReference type="NCBI Taxonomy" id="1854563"/>
    <lineage>
        <taxon>Bacteria</taxon>
        <taxon>Pseudomonadati</taxon>
        <taxon>Pseudomonadota</taxon>
        <taxon>Gammaproteobacteria</taxon>
        <taxon>Methylococcales</taxon>
        <taxon>Methylococcaceae</taxon>
        <taxon>Methylomonas</taxon>
    </lineage>
</organism>
<gene>
    <name evidence="1" type="ORF">IE877_22795</name>
</gene>
<keyword evidence="2" id="KW-1185">Reference proteome</keyword>
<proteinExistence type="predicted"/>
<protein>
    <submittedName>
        <fullName evidence="1">Uncharacterized protein</fullName>
    </submittedName>
</protein>
<sequence length="78" mass="9421">MKLIDAEKKLIAKIGEKRVAELRRYSQKCLSSPEQEAFKRKLDHDDKKLTWIWFRLKRIRYTNDRSQQQSASVDRRAN</sequence>
<name>A0ABR9D6D0_9GAMM</name>